<comment type="caution">
    <text evidence="2">The sequence shown here is derived from an EMBL/GenBank/DDBJ whole genome shotgun (WGS) entry which is preliminary data.</text>
</comment>
<name>A0A937AFP8_9BACT</name>
<dbReference type="InterPro" id="IPR003615">
    <property type="entry name" value="HNH_nuc"/>
</dbReference>
<dbReference type="RefSeq" id="WP_201919940.1">
    <property type="nucleotide sequence ID" value="NZ_JAERQG010000002.1"/>
</dbReference>
<dbReference type="CDD" id="cd00085">
    <property type="entry name" value="HNHc"/>
    <property type="match status" value="1"/>
</dbReference>
<proteinExistence type="predicted"/>
<dbReference type="GO" id="GO:0004519">
    <property type="term" value="F:endonuclease activity"/>
    <property type="evidence" value="ECO:0007669"/>
    <property type="project" value="UniProtKB-KW"/>
</dbReference>
<feature type="domain" description="HNH nuclease" evidence="1">
    <location>
        <begin position="34"/>
        <end position="92"/>
    </location>
</feature>
<dbReference type="EMBL" id="JAERQG010000002">
    <property type="protein sequence ID" value="MBL0765383.1"/>
    <property type="molecule type" value="Genomic_DNA"/>
</dbReference>
<evidence type="ECO:0000259" key="1">
    <source>
        <dbReference type="SMART" id="SM00507"/>
    </source>
</evidence>
<keyword evidence="2" id="KW-0255">Endonuclease</keyword>
<keyword evidence="2" id="KW-0540">Nuclease</keyword>
<sequence>MKNNKVTWTNALLGHIAKGERIPKSLASNYNQTEVKEALKTESKNKCMYCESNVSHVAHEHIEHIKPKAQNKFPELTFEWTNLGLACPVCNMNKGADYDNNTPFINPYVDNPTDNFIAMGHFIYNRPNKPRAELTNRTIELNRPELIEKRKERIESIIRLIERYHSMNDGALKDALLAEINLEIADDKPYSMCSKSIVEAMINN</sequence>
<dbReference type="GO" id="GO:0008270">
    <property type="term" value="F:zinc ion binding"/>
    <property type="evidence" value="ECO:0007669"/>
    <property type="project" value="InterPro"/>
</dbReference>
<dbReference type="GO" id="GO:0003676">
    <property type="term" value="F:nucleic acid binding"/>
    <property type="evidence" value="ECO:0007669"/>
    <property type="project" value="InterPro"/>
</dbReference>
<dbReference type="Proteomes" id="UP000642920">
    <property type="component" value="Unassembled WGS sequence"/>
</dbReference>
<evidence type="ECO:0000313" key="2">
    <source>
        <dbReference type="EMBL" id="MBL0765383.1"/>
    </source>
</evidence>
<dbReference type="Gene3D" id="1.10.30.50">
    <property type="match status" value="1"/>
</dbReference>
<evidence type="ECO:0000313" key="3">
    <source>
        <dbReference type="Proteomes" id="UP000642920"/>
    </source>
</evidence>
<gene>
    <name evidence="2" type="ORF">JKP34_08990</name>
</gene>
<dbReference type="AlphaFoldDB" id="A0A937AFP8"/>
<reference evidence="2" key="1">
    <citation type="submission" date="2021-01" db="EMBL/GenBank/DDBJ databases">
        <title>Marivirga sp. nov., isolated from intertidal surface sediments.</title>
        <authorList>
            <person name="Zhang M."/>
        </authorList>
    </citation>
    <scope>NUCLEOTIDE SEQUENCE</scope>
    <source>
        <strain evidence="2">SM1354</strain>
    </source>
</reference>
<dbReference type="SMART" id="SM00507">
    <property type="entry name" value="HNHc"/>
    <property type="match status" value="1"/>
</dbReference>
<keyword evidence="3" id="KW-1185">Reference proteome</keyword>
<dbReference type="Pfam" id="PF01844">
    <property type="entry name" value="HNH"/>
    <property type="match status" value="1"/>
</dbReference>
<dbReference type="InterPro" id="IPR002711">
    <property type="entry name" value="HNH"/>
</dbReference>
<organism evidence="2 3">
    <name type="scientific">Marivirga atlantica</name>
    <dbReference type="NCBI Taxonomy" id="1548457"/>
    <lineage>
        <taxon>Bacteria</taxon>
        <taxon>Pseudomonadati</taxon>
        <taxon>Bacteroidota</taxon>
        <taxon>Cytophagia</taxon>
        <taxon>Cytophagales</taxon>
        <taxon>Marivirgaceae</taxon>
        <taxon>Marivirga</taxon>
    </lineage>
</organism>
<keyword evidence="2" id="KW-0378">Hydrolase</keyword>
<protein>
    <submittedName>
        <fullName evidence="2">HNH endonuclease</fullName>
    </submittedName>
</protein>
<accession>A0A937AFP8</accession>